<dbReference type="Pfam" id="PF00620">
    <property type="entry name" value="RhoGAP"/>
    <property type="match status" value="1"/>
</dbReference>
<name>L8GXM2_ACACF</name>
<dbReference type="AlphaFoldDB" id="L8GXM2"/>
<dbReference type="VEuPathDB" id="AmoebaDB:ACA1_209850"/>
<evidence type="ECO:0000259" key="2">
    <source>
        <dbReference type="PROSITE" id="PS50238"/>
    </source>
</evidence>
<protein>
    <submittedName>
        <fullName evidence="3">RhoGAP domain containing protein</fullName>
    </submittedName>
</protein>
<dbReference type="EMBL" id="KB007966">
    <property type="protein sequence ID" value="ELR18009.1"/>
    <property type="molecule type" value="Genomic_DNA"/>
</dbReference>
<organism evidence="3 4">
    <name type="scientific">Acanthamoeba castellanii (strain ATCC 30010 / Neff)</name>
    <dbReference type="NCBI Taxonomy" id="1257118"/>
    <lineage>
        <taxon>Eukaryota</taxon>
        <taxon>Amoebozoa</taxon>
        <taxon>Discosea</taxon>
        <taxon>Longamoebia</taxon>
        <taxon>Centramoebida</taxon>
        <taxon>Acanthamoebidae</taxon>
        <taxon>Acanthamoeba</taxon>
    </lineage>
</organism>
<dbReference type="Gene3D" id="1.10.555.10">
    <property type="entry name" value="Rho GTPase activation protein"/>
    <property type="match status" value="1"/>
</dbReference>
<evidence type="ECO:0000313" key="3">
    <source>
        <dbReference type="EMBL" id="ELR18009.1"/>
    </source>
</evidence>
<evidence type="ECO:0000313" key="4">
    <source>
        <dbReference type="Proteomes" id="UP000011083"/>
    </source>
</evidence>
<proteinExistence type="predicted"/>
<dbReference type="InterPro" id="IPR008936">
    <property type="entry name" value="Rho_GTPase_activation_prot"/>
</dbReference>
<reference evidence="3 4" key="1">
    <citation type="journal article" date="2013" name="Genome Biol.">
        <title>Genome of Acanthamoeba castellanii highlights extensive lateral gene transfer and early evolution of tyrosine kinase signaling.</title>
        <authorList>
            <person name="Clarke M."/>
            <person name="Lohan A.J."/>
            <person name="Liu B."/>
            <person name="Lagkouvardos I."/>
            <person name="Roy S."/>
            <person name="Zafar N."/>
            <person name="Bertelli C."/>
            <person name="Schilde C."/>
            <person name="Kianianmomeni A."/>
            <person name="Burglin T.R."/>
            <person name="Frech C."/>
            <person name="Turcotte B."/>
            <person name="Kopec K.O."/>
            <person name="Synnott J.M."/>
            <person name="Choo C."/>
            <person name="Paponov I."/>
            <person name="Finkler A."/>
            <person name="Soon Heng Tan C."/>
            <person name="Hutchins A.P."/>
            <person name="Weinmeier T."/>
            <person name="Rattei T."/>
            <person name="Chu J.S."/>
            <person name="Gimenez G."/>
            <person name="Irimia M."/>
            <person name="Rigden D.J."/>
            <person name="Fitzpatrick D.A."/>
            <person name="Lorenzo-Morales J."/>
            <person name="Bateman A."/>
            <person name="Chiu C.H."/>
            <person name="Tang P."/>
            <person name="Hegemann P."/>
            <person name="Fromm H."/>
            <person name="Raoult D."/>
            <person name="Greub G."/>
            <person name="Miranda-Saavedra D."/>
            <person name="Chen N."/>
            <person name="Nash P."/>
            <person name="Ginger M.L."/>
            <person name="Horn M."/>
            <person name="Schaap P."/>
            <person name="Caler L."/>
            <person name="Loftus B."/>
        </authorList>
    </citation>
    <scope>NUCLEOTIDE SEQUENCE [LARGE SCALE GENOMIC DNA]</scope>
    <source>
        <strain evidence="3 4">Neff</strain>
    </source>
</reference>
<dbReference type="PANTHER" id="PTHR45808">
    <property type="entry name" value="RHO GTPASE-ACTIVATING PROTEIN 68F"/>
    <property type="match status" value="1"/>
</dbReference>
<dbReference type="PROSITE" id="PS50238">
    <property type="entry name" value="RHOGAP"/>
    <property type="match status" value="1"/>
</dbReference>
<accession>L8GXM2</accession>
<dbReference type="SUPFAM" id="SSF48350">
    <property type="entry name" value="GTPase activation domain, GAP"/>
    <property type="match status" value="1"/>
</dbReference>
<gene>
    <name evidence="3" type="ORF">ACA1_209850</name>
</gene>
<dbReference type="GO" id="GO:0005096">
    <property type="term" value="F:GTPase activator activity"/>
    <property type="evidence" value="ECO:0007669"/>
    <property type="project" value="TreeGrafter"/>
</dbReference>
<dbReference type="RefSeq" id="XP_004340026.1">
    <property type="nucleotide sequence ID" value="XM_004339978.1"/>
</dbReference>
<feature type="compositionally biased region" description="Basic and acidic residues" evidence="1">
    <location>
        <begin position="230"/>
        <end position="245"/>
    </location>
</feature>
<dbReference type="GO" id="GO:0005737">
    <property type="term" value="C:cytoplasm"/>
    <property type="evidence" value="ECO:0007669"/>
    <property type="project" value="TreeGrafter"/>
</dbReference>
<keyword evidence="4" id="KW-1185">Reference proteome</keyword>
<dbReference type="GeneID" id="14918739"/>
<dbReference type="SMART" id="SM00324">
    <property type="entry name" value="RhoGAP"/>
    <property type="match status" value="1"/>
</dbReference>
<dbReference type="Proteomes" id="UP000011083">
    <property type="component" value="Unassembled WGS sequence"/>
</dbReference>
<feature type="domain" description="Rho-GAP" evidence="2">
    <location>
        <begin position="17"/>
        <end position="204"/>
    </location>
</feature>
<evidence type="ECO:0000256" key="1">
    <source>
        <dbReference type="SAM" id="MobiDB-lite"/>
    </source>
</evidence>
<dbReference type="KEGG" id="acan:ACA1_209850"/>
<feature type="region of interest" description="Disordered" evidence="1">
    <location>
        <begin position="215"/>
        <end position="245"/>
    </location>
</feature>
<dbReference type="OrthoDB" id="79452at2759"/>
<sequence>MKSAASRAGGSGVVFGVGLEEVMQRPGESSIPSVLKQMVAYLSELGLSEPLFRQPANTKELQDLRYNLNKGGRVDYEAKPRPELVAGLFKLYLRELPEPLLTFPLYSAFLAASEESDEKKRTALLSELMGQLPKPNRLLVELIIKFLARLCLHVDANHVSPIFLAHIFTHIFLRPKFETIETMVQLPKAINLMQLLIETDPELLGANTFGLVGDHHDYREPHRRRRAKLASREPPGRLAAHDRRR</sequence>
<dbReference type="InterPro" id="IPR000198">
    <property type="entry name" value="RhoGAP_dom"/>
</dbReference>
<dbReference type="GO" id="GO:0007264">
    <property type="term" value="P:small GTPase-mediated signal transduction"/>
    <property type="evidence" value="ECO:0007669"/>
    <property type="project" value="TreeGrafter"/>
</dbReference>
<dbReference type="CDD" id="cd00159">
    <property type="entry name" value="RhoGAP"/>
    <property type="match status" value="1"/>
</dbReference>
<dbReference type="PANTHER" id="PTHR45808:SF2">
    <property type="entry name" value="RHO GTPASE-ACTIVATING PROTEIN 68F"/>
    <property type="match status" value="1"/>
</dbReference>